<dbReference type="InterPro" id="IPR000064">
    <property type="entry name" value="NLP_P60_dom"/>
</dbReference>
<dbReference type="Gene3D" id="3.10.350.10">
    <property type="entry name" value="LysM domain"/>
    <property type="match status" value="1"/>
</dbReference>
<dbReference type="InterPro" id="IPR036779">
    <property type="entry name" value="LysM_dom_sf"/>
</dbReference>
<dbReference type="GO" id="GO:0008234">
    <property type="term" value="F:cysteine-type peptidase activity"/>
    <property type="evidence" value="ECO:0007669"/>
    <property type="project" value="UniProtKB-KW"/>
</dbReference>
<name>A0A4Z0RN77_WEICO</name>
<dbReference type="EMBL" id="JAAOCP010000001">
    <property type="protein sequence ID" value="MBJ7637961.1"/>
    <property type="molecule type" value="Genomic_DNA"/>
</dbReference>
<evidence type="ECO:0000256" key="5">
    <source>
        <dbReference type="ARBA" id="ARBA00022801"/>
    </source>
</evidence>
<dbReference type="InterPro" id="IPR051202">
    <property type="entry name" value="Peptidase_C40"/>
</dbReference>
<dbReference type="PANTHER" id="PTHR47053">
    <property type="entry name" value="MUREIN DD-ENDOPEPTIDASE MEPH-RELATED"/>
    <property type="match status" value="1"/>
</dbReference>
<dbReference type="PANTHER" id="PTHR47053:SF1">
    <property type="entry name" value="MUREIN DD-ENDOPEPTIDASE MEPH-RELATED"/>
    <property type="match status" value="1"/>
</dbReference>
<dbReference type="Gene3D" id="3.90.1720.10">
    <property type="entry name" value="endopeptidase domain like (from Nostoc punctiforme)"/>
    <property type="match status" value="1"/>
</dbReference>
<feature type="compositionally biased region" description="Low complexity" evidence="7">
    <location>
        <begin position="256"/>
        <end position="289"/>
    </location>
</feature>
<sequence length="455" mass="45832">MGQVSTKAIVAGVAGALGVVATTQVPMVQAAVDQLANITTDSEHVATTHEASAVLTDDDKQVTTKSDVVRDKVLATSPKISLRAVTDVAPVASATDKVGDIELLANSEAVSPSSATTVYTPAASSVAESAAVTPAEQAVVSEAKATPEKPADTITYTIKDGDTLGQLAAQYGVSVEAIQALNPGVDVTMLQIGQTVFIPAAGATIATPVSDVASEVASVATSETPTVADSSVASQAPVASETPVVSEAPAVSETPTESSVVASEAPVEAPATSATPAQPSEAPVSEASVASEAPASDYVNAPASDYVNAPASDYVNAPAAVQGSLTAAQRTAIVNAALKYAGQDIPYVWGGKTPAGFDCSGLAAWVFNDAGLTLPSYTVTEESYVSTTDVKTPADVMAVAQPGDLLFWGGHGASWHVAIYIGNGQYVAAPAPGYNVRVENVTTGFMPDFVGSYNA</sequence>
<accession>A0A4Z0RN77</accession>
<evidence type="ECO:0000256" key="1">
    <source>
        <dbReference type="ARBA" id="ARBA00007074"/>
    </source>
</evidence>
<evidence type="ECO:0000313" key="11">
    <source>
        <dbReference type="EMBL" id="MBJ7637961.1"/>
    </source>
</evidence>
<dbReference type="GO" id="GO:0006508">
    <property type="term" value="P:proteolysis"/>
    <property type="evidence" value="ECO:0007669"/>
    <property type="project" value="UniProtKB-KW"/>
</dbReference>
<reference evidence="11" key="1">
    <citation type="submission" date="2020-02" db="EMBL/GenBank/DDBJ databases">
        <authorList>
            <person name="Fontana A."/>
            <person name="Patrone V."/>
            <person name="Morelli L."/>
        </authorList>
    </citation>
    <scope>NUCLEOTIDE SEQUENCE</scope>
    <source>
        <strain evidence="10">CCUG 30943</strain>
        <strain evidence="11">CCUG 43002</strain>
    </source>
</reference>
<keyword evidence="12" id="KW-1185">Reference proteome</keyword>
<proteinExistence type="inferred from homology"/>
<dbReference type="InterPro" id="IPR038765">
    <property type="entry name" value="Papain-like_cys_pep_sf"/>
</dbReference>
<dbReference type="InterPro" id="IPR018392">
    <property type="entry name" value="LysM"/>
</dbReference>
<dbReference type="Pfam" id="PF01476">
    <property type="entry name" value="LysM"/>
    <property type="match status" value="1"/>
</dbReference>
<feature type="region of interest" description="Disordered" evidence="7">
    <location>
        <begin position="231"/>
        <end position="289"/>
    </location>
</feature>
<keyword evidence="5" id="KW-0378">Hydrolase</keyword>
<dbReference type="SUPFAM" id="SSF54106">
    <property type="entry name" value="LysM domain"/>
    <property type="match status" value="1"/>
</dbReference>
<dbReference type="Proteomes" id="UP000728106">
    <property type="component" value="Unassembled WGS sequence"/>
</dbReference>
<comment type="caution">
    <text evidence="11">The sequence shown here is derived from an EMBL/GenBank/DDBJ whole genome shotgun (WGS) entry which is preliminary data.</text>
</comment>
<dbReference type="RefSeq" id="WP_135411102.1">
    <property type="nucleotide sequence ID" value="NZ_JAAOCJ010000004.1"/>
</dbReference>
<dbReference type="CDD" id="cd00118">
    <property type="entry name" value="LysM"/>
    <property type="match status" value="1"/>
</dbReference>
<evidence type="ECO:0000313" key="12">
    <source>
        <dbReference type="Proteomes" id="UP000728106"/>
    </source>
</evidence>
<keyword evidence="3" id="KW-0732">Signal</keyword>
<evidence type="ECO:0000259" key="9">
    <source>
        <dbReference type="PROSITE" id="PS51935"/>
    </source>
</evidence>
<evidence type="ECO:0000313" key="10">
    <source>
        <dbReference type="EMBL" id="MBJ7631628.1"/>
    </source>
</evidence>
<dbReference type="Proteomes" id="UP000808038">
    <property type="component" value="Unassembled WGS sequence"/>
</dbReference>
<evidence type="ECO:0000256" key="7">
    <source>
        <dbReference type="SAM" id="MobiDB-lite"/>
    </source>
</evidence>
<evidence type="ECO:0000259" key="8">
    <source>
        <dbReference type="PROSITE" id="PS51782"/>
    </source>
</evidence>
<keyword evidence="2" id="KW-0645">Protease</keyword>
<dbReference type="AlphaFoldDB" id="A0A4Z0RN77"/>
<protein>
    <submittedName>
        <fullName evidence="11">LysM peptidoglycan-binding domain-containing protein</fullName>
    </submittedName>
</protein>
<dbReference type="Pfam" id="PF00877">
    <property type="entry name" value="NLPC_P60"/>
    <property type="match status" value="1"/>
</dbReference>
<dbReference type="SMART" id="SM00257">
    <property type="entry name" value="LysM"/>
    <property type="match status" value="1"/>
</dbReference>
<reference evidence="11 12" key="2">
    <citation type="journal article" date="2021" name="Int. J. Food Microbiol.">
        <title>Safety demonstration of a microbial species for use in the food chain: Weissella confusa.</title>
        <authorList>
            <person name="Bourdichon F."/>
            <person name="Patrone V."/>
            <person name="Fontana A."/>
            <person name="Milani G."/>
            <person name="Morelli L."/>
        </authorList>
    </citation>
    <scope>NUCLEOTIDE SEQUENCE [LARGE SCALE GENOMIC DNA]</scope>
    <source>
        <strain evidence="10">CCUG 30943</strain>
        <strain evidence="11 12">CCUG 43002</strain>
    </source>
</reference>
<comment type="similarity">
    <text evidence="1">Belongs to the peptidase C40 family.</text>
</comment>
<dbReference type="PROSITE" id="PS51782">
    <property type="entry name" value="LYSM"/>
    <property type="match status" value="1"/>
</dbReference>
<organism evidence="11 12">
    <name type="scientific">Weissella confusa</name>
    <name type="common">Lactobacillus confusus</name>
    <dbReference type="NCBI Taxonomy" id="1583"/>
    <lineage>
        <taxon>Bacteria</taxon>
        <taxon>Bacillati</taxon>
        <taxon>Bacillota</taxon>
        <taxon>Bacilli</taxon>
        <taxon>Lactobacillales</taxon>
        <taxon>Lactobacillaceae</taxon>
        <taxon>Weissella</taxon>
    </lineage>
</organism>
<dbReference type="EMBL" id="JAAOCX010000001">
    <property type="protein sequence ID" value="MBJ7631628.1"/>
    <property type="molecule type" value="Genomic_DNA"/>
</dbReference>
<evidence type="ECO:0000256" key="4">
    <source>
        <dbReference type="ARBA" id="ARBA00022737"/>
    </source>
</evidence>
<evidence type="ECO:0000256" key="2">
    <source>
        <dbReference type="ARBA" id="ARBA00022670"/>
    </source>
</evidence>
<gene>
    <name evidence="11" type="ORF">HAU20_00810</name>
    <name evidence="10" type="ORF">HAU43_00665</name>
</gene>
<keyword evidence="4" id="KW-0677">Repeat</keyword>
<evidence type="ECO:0000256" key="3">
    <source>
        <dbReference type="ARBA" id="ARBA00022729"/>
    </source>
</evidence>
<feature type="domain" description="NlpC/P60" evidence="9">
    <location>
        <begin position="327"/>
        <end position="455"/>
    </location>
</feature>
<dbReference type="SUPFAM" id="SSF54001">
    <property type="entry name" value="Cysteine proteinases"/>
    <property type="match status" value="1"/>
</dbReference>
<dbReference type="PROSITE" id="PS51935">
    <property type="entry name" value="NLPC_P60"/>
    <property type="match status" value="1"/>
</dbReference>
<feature type="domain" description="LysM" evidence="8">
    <location>
        <begin position="154"/>
        <end position="198"/>
    </location>
</feature>
<keyword evidence="6" id="KW-0788">Thiol protease</keyword>
<evidence type="ECO:0000256" key="6">
    <source>
        <dbReference type="ARBA" id="ARBA00022807"/>
    </source>
</evidence>